<gene>
    <name evidence="5" type="ORF">SAMN04488563_3837</name>
</gene>
<dbReference type="PIRSF" id="PIRSF019254">
    <property type="entry name" value="CFP29"/>
    <property type="match status" value="1"/>
</dbReference>
<sequence>MNNLHRELAPVSAAAWADIEAEARRTFVQYVAARRVVDVIGPGDDVLHAVGTGHLRALDGPSDGVLARSREVKPVVELRVPFTVDRQAVDDVERGAKDADWQPVKDAAKRIAYAEDRAIVAGFAAAGIEGVVAGTTNAAIALPTDIRDLPDVAAQALTTLRLAGVGGPYSLLLSADVYTAVEETTDHGYPIREHVARVLHDGEIIFAPAIDGGLLLSARGGDYELHLAQDLSIGYLSHDADTVQLYFEEAFTFLVQTGESGVALNG</sequence>
<comment type="similarity">
    <text evidence="2">Belongs to the encapsulin family. Family 1 subfamily.</text>
</comment>
<dbReference type="RefSeq" id="WP_046770961.1">
    <property type="nucleotide sequence ID" value="NZ_LBMC01000038.1"/>
</dbReference>
<proteinExistence type="inferred from homology"/>
<evidence type="ECO:0000256" key="3">
    <source>
        <dbReference type="ARBA" id="ARBA00033787"/>
    </source>
</evidence>
<name>A0A1H2KHA4_9ACTN</name>
<dbReference type="OrthoDB" id="2922at2"/>
<dbReference type="Gene3D" id="3.30.2400.30">
    <property type="match status" value="1"/>
</dbReference>
<dbReference type="STRING" id="419479.SAMN04488563_3837"/>
<dbReference type="InterPro" id="IPR051429">
    <property type="entry name" value="Encapsulin_nc"/>
</dbReference>
<comment type="subcellular location">
    <subcellularLocation>
        <location evidence="1">Encapsulin nanocompartment</location>
    </subcellularLocation>
</comment>
<dbReference type="GO" id="GO:0140737">
    <property type="term" value="C:encapsulin nanocompartment"/>
    <property type="evidence" value="ECO:0007669"/>
    <property type="project" value="UniProtKB-SubCell"/>
</dbReference>
<dbReference type="Pfam" id="PF04454">
    <property type="entry name" value="Linocin_M18"/>
    <property type="match status" value="1"/>
</dbReference>
<dbReference type="Proteomes" id="UP000182977">
    <property type="component" value="Chromosome I"/>
</dbReference>
<dbReference type="AlphaFoldDB" id="A0A1H2KHA4"/>
<evidence type="ECO:0000313" key="6">
    <source>
        <dbReference type="Proteomes" id="UP000182977"/>
    </source>
</evidence>
<reference evidence="6" key="1">
    <citation type="submission" date="2016-10" db="EMBL/GenBank/DDBJ databases">
        <authorList>
            <person name="Varghese N."/>
            <person name="Submissions S."/>
        </authorList>
    </citation>
    <scope>NUCLEOTIDE SEQUENCE [LARGE SCALE GENOMIC DNA]</scope>
    <source>
        <strain evidence="6">DSM 45079</strain>
    </source>
</reference>
<protein>
    <recommendedName>
        <fullName evidence="4">Type 1 encapsulin shell protein</fullName>
    </recommendedName>
</protein>
<evidence type="ECO:0000256" key="2">
    <source>
        <dbReference type="ARBA" id="ARBA00033743"/>
    </source>
</evidence>
<dbReference type="EMBL" id="LT629791">
    <property type="protein sequence ID" value="SDU68087.1"/>
    <property type="molecule type" value="Genomic_DNA"/>
</dbReference>
<keyword evidence="3" id="KW-1284">Encapsulin nanocompartment</keyword>
<dbReference type="InterPro" id="IPR007544">
    <property type="entry name" value="ENCAP"/>
</dbReference>
<dbReference type="PANTHER" id="PTHR37165">
    <property type="entry name" value="PEPTIDASE U56 FAMILY"/>
    <property type="match status" value="1"/>
</dbReference>
<organism evidence="5 6">
    <name type="scientific">Jiangella alkaliphila</name>
    <dbReference type="NCBI Taxonomy" id="419479"/>
    <lineage>
        <taxon>Bacteria</taxon>
        <taxon>Bacillati</taxon>
        <taxon>Actinomycetota</taxon>
        <taxon>Actinomycetes</taxon>
        <taxon>Jiangellales</taxon>
        <taxon>Jiangellaceae</taxon>
        <taxon>Jiangella</taxon>
    </lineage>
</organism>
<accession>A0A1H2KHA4</accession>
<evidence type="ECO:0000256" key="4">
    <source>
        <dbReference type="ARBA" id="ARBA00050023"/>
    </source>
</evidence>
<dbReference type="PANTHER" id="PTHR37165:SF1">
    <property type="entry name" value="TYPE 1 ENCAPSULIN SHELL PROTEIN"/>
    <property type="match status" value="1"/>
</dbReference>
<evidence type="ECO:0000313" key="5">
    <source>
        <dbReference type="EMBL" id="SDU68087.1"/>
    </source>
</evidence>
<keyword evidence="6" id="KW-1185">Reference proteome</keyword>
<dbReference type="NCBIfam" id="NF041155">
    <property type="entry name" value="encap_f1"/>
    <property type="match status" value="1"/>
</dbReference>
<evidence type="ECO:0000256" key="1">
    <source>
        <dbReference type="ARBA" id="ARBA00033738"/>
    </source>
</evidence>
<dbReference type="Gene3D" id="3.30.2320.10">
    <property type="entry name" value="hypothetical protein PF0899 domain"/>
    <property type="match status" value="1"/>
</dbReference>